<evidence type="ECO:0000259" key="2">
    <source>
        <dbReference type="Pfam" id="PF09995"/>
    </source>
</evidence>
<name>A0ABP8WSU5_9ACTN</name>
<keyword evidence="4" id="KW-1185">Reference proteome</keyword>
<dbReference type="Pfam" id="PF09995">
    <property type="entry name" value="MPAB_Lcp_cat"/>
    <property type="match status" value="1"/>
</dbReference>
<dbReference type="EMBL" id="BAABIM010000004">
    <property type="protein sequence ID" value="GAA4694942.1"/>
    <property type="molecule type" value="Genomic_DNA"/>
</dbReference>
<feature type="region of interest" description="Disordered" evidence="1">
    <location>
        <begin position="1"/>
        <end position="22"/>
    </location>
</feature>
<dbReference type="Proteomes" id="UP001500621">
    <property type="component" value="Unassembled WGS sequence"/>
</dbReference>
<proteinExistence type="predicted"/>
<evidence type="ECO:0000313" key="3">
    <source>
        <dbReference type="EMBL" id="GAA4694942.1"/>
    </source>
</evidence>
<evidence type="ECO:0000313" key="4">
    <source>
        <dbReference type="Proteomes" id="UP001500621"/>
    </source>
</evidence>
<dbReference type="RefSeq" id="WP_345268596.1">
    <property type="nucleotide sequence ID" value="NZ_BAABIM010000004.1"/>
</dbReference>
<accession>A0ABP8WSU5</accession>
<reference evidence="4" key="1">
    <citation type="journal article" date="2019" name="Int. J. Syst. Evol. Microbiol.">
        <title>The Global Catalogue of Microorganisms (GCM) 10K type strain sequencing project: providing services to taxonomists for standard genome sequencing and annotation.</title>
        <authorList>
            <consortium name="The Broad Institute Genomics Platform"/>
            <consortium name="The Broad Institute Genome Sequencing Center for Infectious Disease"/>
            <person name="Wu L."/>
            <person name="Ma J."/>
        </authorList>
    </citation>
    <scope>NUCLEOTIDE SEQUENCE [LARGE SCALE GENOMIC DNA]</scope>
    <source>
        <strain evidence="4">JCM 18127</strain>
    </source>
</reference>
<sequence length="303" mass="33649">MAPTRQSSPRPDAETLPPGGAPLGPGSLTWELFADRRMVLLGPRAAVLQNMLPALGQGVQDHSVWFADTLARLQRSIGPIFGTVYGAEAVVTGRRVRDFHTGIKGHLDDDLGGGRYHALDPATFYWAHATFVEHMVVAAETFIRPLTPAERDQVVAEHLTWWSRYGVSSTGVAAGVVDEIPRTWADFHRFFDDALERRLVRHRTAAYGVGYATKGWPRPARVPRLLWALVAPPLDAVSAFVTIGGMPPRGRELLGLPWSAAQERRYRRFARLVRGLDPLVRRLPARHRLHPVAARAVAREAHR</sequence>
<dbReference type="PANTHER" id="PTHR36151:SF3">
    <property type="entry name" value="ER-BOUND OXYGENASE MPAB_MPAB'_RUBBER OXYGENASE CATALYTIC DOMAIN-CONTAINING PROTEIN"/>
    <property type="match status" value="1"/>
</dbReference>
<evidence type="ECO:0000256" key="1">
    <source>
        <dbReference type="SAM" id="MobiDB-lite"/>
    </source>
</evidence>
<dbReference type="PANTHER" id="PTHR36151">
    <property type="entry name" value="BLR2777 PROTEIN"/>
    <property type="match status" value="1"/>
</dbReference>
<gene>
    <name evidence="3" type="ORF">GCM10023226_36580</name>
</gene>
<comment type="caution">
    <text evidence="3">The sequence shown here is derived from an EMBL/GenBank/DDBJ whole genome shotgun (WGS) entry which is preliminary data.</text>
</comment>
<protein>
    <submittedName>
        <fullName evidence="3">Oxygenase MpaB family protein</fullName>
    </submittedName>
</protein>
<feature type="domain" description="ER-bound oxygenase mpaB/mpaB'/Rubber oxygenase catalytic" evidence="2">
    <location>
        <begin position="30"/>
        <end position="274"/>
    </location>
</feature>
<organism evidence="3 4">
    <name type="scientific">Nocardioides nanhaiensis</name>
    <dbReference type="NCBI Taxonomy" id="1476871"/>
    <lineage>
        <taxon>Bacteria</taxon>
        <taxon>Bacillati</taxon>
        <taxon>Actinomycetota</taxon>
        <taxon>Actinomycetes</taxon>
        <taxon>Propionibacteriales</taxon>
        <taxon>Nocardioidaceae</taxon>
        <taxon>Nocardioides</taxon>
    </lineage>
</organism>
<dbReference type="InterPro" id="IPR018713">
    <property type="entry name" value="MPAB/Lcp_cat_dom"/>
</dbReference>